<organism evidence="2 3">
    <name type="scientific">Marasmius tenuissimus</name>
    <dbReference type="NCBI Taxonomy" id="585030"/>
    <lineage>
        <taxon>Eukaryota</taxon>
        <taxon>Fungi</taxon>
        <taxon>Dikarya</taxon>
        <taxon>Basidiomycota</taxon>
        <taxon>Agaricomycotina</taxon>
        <taxon>Agaricomycetes</taxon>
        <taxon>Agaricomycetidae</taxon>
        <taxon>Agaricales</taxon>
        <taxon>Marasmiineae</taxon>
        <taxon>Marasmiaceae</taxon>
        <taxon>Marasmius</taxon>
    </lineage>
</organism>
<dbReference type="Proteomes" id="UP001437256">
    <property type="component" value="Unassembled WGS sequence"/>
</dbReference>
<name>A0ABR2ZKK5_9AGAR</name>
<evidence type="ECO:0000256" key="1">
    <source>
        <dbReference type="SAM" id="MobiDB-lite"/>
    </source>
</evidence>
<protein>
    <submittedName>
        <fullName evidence="2">Uncharacterized protein</fullName>
    </submittedName>
</protein>
<evidence type="ECO:0000313" key="3">
    <source>
        <dbReference type="Proteomes" id="UP001437256"/>
    </source>
</evidence>
<dbReference type="EMBL" id="JBBXMP010000121">
    <property type="protein sequence ID" value="KAL0061840.1"/>
    <property type="molecule type" value="Genomic_DNA"/>
</dbReference>
<proteinExistence type="predicted"/>
<feature type="compositionally biased region" description="Low complexity" evidence="1">
    <location>
        <begin position="88"/>
        <end position="102"/>
    </location>
</feature>
<keyword evidence="3" id="KW-1185">Reference proteome</keyword>
<feature type="region of interest" description="Disordered" evidence="1">
    <location>
        <begin position="228"/>
        <end position="250"/>
    </location>
</feature>
<evidence type="ECO:0000313" key="2">
    <source>
        <dbReference type="EMBL" id="KAL0061840.1"/>
    </source>
</evidence>
<reference evidence="2 3" key="1">
    <citation type="submission" date="2024-05" db="EMBL/GenBank/DDBJ databases">
        <title>A draft genome resource for the thread blight pathogen Marasmius tenuissimus strain MS-2.</title>
        <authorList>
            <person name="Yulfo-Soto G.E."/>
            <person name="Baruah I.K."/>
            <person name="Amoako-Attah I."/>
            <person name="Bukari Y."/>
            <person name="Meinhardt L.W."/>
            <person name="Bailey B.A."/>
            <person name="Cohen S.P."/>
        </authorList>
    </citation>
    <scope>NUCLEOTIDE SEQUENCE [LARGE SCALE GENOMIC DNA]</scope>
    <source>
        <strain evidence="2 3">MS-2</strain>
    </source>
</reference>
<comment type="caution">
    <text evidence="2">The sequence shown here is derived from an EMBL/GenBank/DDBJ whole genome shotgun (WGS) entry which is preliminary data.</text>
</comment>
<accession>A0ABR2ZKK5</accession>
<sequence>MATDLRPYESGDLEGLPKSELVPLVLAQIECWPPNQNGKKVTATQIKRDTTVADLRRELLKNENGFKTTRPRKSTTSAMQPPPPAPDTQSISGTGSETISIQEPTGGGAGSFTKGQPVLLYVFVRDLRPQYQDTKGQAAMIIVDCATNPINNKPFLASGADVLREVQKTNAAIQGTEAVTISQQFPEHEQYQVTFAKAFNPEAPDYAALASTLLRLPTDSNLFLEVNIDSPKDDTGPAGPQSVKPEMKGGRPVQKGVVEWLQQQLEGRSGYGDFKANVHCFRTNPEIVEHWRFMYEFVKEYECKRPVVSEKRCRVTQYELAMALGYCRTTLKIALSGFQVVKDHGRSGERPIEGVITEVERTDDPQKGATALYNYLRAFV</sequence>
<feature type="region of interest" description="Disordered" evidence="1">
    <location>
        <begin position="57"/>
        <end position="110"/>
    </location>
</feature>
<gene>
    <name evidence="2" type="ORF">AAF712_011282</name>
</gene>